<dbReference type="SMART" id="SM00233">
    <property type="entry name" value="PH"/>
    <property type="match status" value="1"/>
</dbReference>
<feature type="domain" description="PH" evidence="3">
    <location>
        <begin position="17"/>
        <end position="118"/>
    </location>
</feature>
<evidence type="ECO:0000313" key="5">
    <source>
        <dbReference type="Proteomes" id="UP000694548"/>
    </source>
</evidence>
<dbReference type="GO" id="GO:0042147">
    <property type="term" value="P:retrograde transport, endosome to Golgi"/>
    <property type="evidence" value="ECO:0007669"/>
    <property type="project" value="UniProtKB-UniRule"/>
</dbReference>
<dbReference type="InterPro" id="IPR001849">
    <property type="entry name" value="PH_domain"/>
</dbReference>
<evidence type="ECO:0000259" key="3">
    <source>
        <dbReference type="PROSITE" id="PS50003"/>
    </source>
</evidence>
<dbReference type="InterPro" id="IPR045188">
    <property type="entry name" value="Boi1/Boi2-like"/>
</dbReference>
<dbReference type="Gene3D" id="2.30.29.30">
    <property type="entry name" value="Pleckstrin-homology domain (PH domain)/Phosphotyrosine-binding domain (PTB)"/>
    <property type="match status" value="1"/>
</dbReference>
<keyword evidence="1" id="KW-0968">Cytoplasmic vesicle</keyword>
<comment type="subcellular location">
    <subcellularLocation>
        <location evidence="1">Early endosome</location>
    </subcellularLocation>
    <subcellularLocation>
        <location evidence="1">Recycling endosome</location>
    </subcellularLocation>
    <subcellularLocation>
        <location evidence="1">Golgi apparatus</location>
        <location evidence="1">trans-Golgi network</location>
    </subcellularLocation>
    <subcellularLocation>
        <location evidence="1">Cytoplasmic vesicle</location>
        <location evidence="1">Clathrin-coated vesicle</location>
    </subcellularLocation>
</comment>
<sequence>MKIHEKIMTHYLSCTSPVDKEGYLYKRFSSNTRSHQTATYHRRWFVLKANLLFYQDRPADRHLLGVIVLERFAVQCSKSDGPFSFSLVFGPGLKTYRLAAGHHFTQESWVKALLPANHCFLSQLVIDLGRQYEEAKQQQGPGDSSSSACPLYPNSLLLPVQVTSTVIREGRSFSTSAVLQAPSIPTKAVVPKKSPKLWPRRNAYVTPLNGPAPLFGKWPLVGSDPLVEFSKLHYHYGQEVKKARDEWLRSRQPQEDNSDQDLIDLE</sequence>
<dbReference type="AlphaFoldDB" id="A0A8C6NU72"/>
<keyword evidence="1" id="KW-0597">Phosphoprotein</keyword>
<accession>A0A8C6NU72</accession>
<feature type="compositionally biased region" description="Acidic residues" evidence="2">
    <location>
        <begin position="256"/>
        <end position="266"/>
    </location>
</feature>
<evidence type="ECO:0000256" key="2">
    <source>
        <dbReference type="SAM" id="MobiDB-lite"/>
    </source>
</evidence>
<evidence type="ECO:0000313" key="4">
    <source>
        <dbReference type="Ensembl" id="ENSNFUP00015025631.1"/>
    </source>
</evidence>
<dbReference type="SUPFAM" id="SSF50729">
    <property type="entry name" value="PH domain-like"/>
    <property type="match status" value="1"/>
</dbReference>
<dbReference type="PROSITE" id="PS50003">
    <property type="entry name" value="PH_DOMAIN"/>
    <property type="match status" value="1"/>
</dbReference>
<reference evidence="4" key="1">
    <citation type="submission" date="2025-08" db="UniProtKB">
        <authorList>
            <consortium name="Ensembl"/>
        </authorList>
    </citation>
    <scope>IDENTIFICATION</scope>
</reference>
<dbReference type="PANTHER" id="PTHR22902:SF17">
    <property type="entry name" value="SESQUIPEDALIAN-1"/>
    <property type="match status" value="1"/>
</dbReference>
<comment type="function">
    <text evidence="1">Plays a role in endocytic trafficking. Required for receptor recycling from endosomes, both to the trans-Golgi network and the plasma membrane.</text>
</comment>
<name>A0A8C6NU72_NOTFU</name>
<proteinExistence type="inferred from homology"/>
<dbReference type="Pfam" id="PF00169">
    <property type="entry name" value="PH"/>
    <property type="match status" value="1"/>
</dbReference>
<dbReference type="GO" id="GO:0007032">
    <property type="term" value="P:endosome organization"/>
    <property type="evidence" value="ECO:0007669"/>
    <property type="project" value="UniProtKB-UniRule"/>
</dbReference>
<dbReference type="Ensembl" id="ENSNFUT00015026786.1">
    <property type="protein sequence ID" value="ENSNFUP00015025631.1"/>
    <property type="gene ID" value="ENSNFUG00015012406.1"/>
</dbReference>
<dbReference type="GO" id="GO:0005829">
    <property type="term" value="C:cytosol"/>
    <property type="evidence" value="ECO:0007669"/>
    <property type="project" value="GOC"/>
</dbReference>
<keyword evidence="1" id="KW-0333">Golgi apparatus</keyword>
<dbReference type="GO" id="GO:0005769">
    <property type="term" value="C:early endosome"/>
    <property type="evidence" value="ECO:0007669"/>
    <property type="project" value="UniProtKB-SubCell"/>
</dbReference>
<evidence type="ECO:0000256" key="1">
    <source>
        <dbReference type="RuleBase" id="RU369082"/>
    </source>
</evidence>
<protein>
    <recommendedName>
        <fullName evidence="1">Sesquipedalian</fullName>
        <shortName evidence="1">Ses</shortName>
    </recommendedName>
    <alternativeName>
        <fullName evidence="1">PH domain-containing endocytic trafficking adaptor</fullName>
    </alternativeName>
</protein>
<dbReference type="GO" id="GO:0030136">
    <property type="term" value="C:clathrin-coated vesicle"/>
    <property type="evidence" value="ECO:0007669"/>
    <property type="project" value="UniProtKB-SubCell"/>
</dbReference>
<dbReference type="PANTHER" id="PTHR22902">
    <property type="entry name" value="SESQUIPEDALIAN"/>
    <property type="match status" value="1"/>
</dbReference>
<comment type="similarity">
    <text evidence="1">Belongs to the sesquipedalian family.</text>
</comment>
<feature type="region of interest" description="Disordered" evidence="2">
    <location>
        <begin position="247"/>
        <end position="266"/>
    </location>
</feature>
<dbReference type="Proteomes" id="UP000694548">
    <property type="component" value="Unassembled WGS sequence"/>
</dbReference>
<organism evidence="4 5">
    <name type="scientific">Nothobranchius furzeri</name>
    <name type="common">Turquoise killifish</name>
    <dbReference type="NCBI Taxonomy" id="105023"/>
    <lineage>
        <taxon>Eukaryota</taxon>
        <taxon>Metazoa</taxon>
        <taxon>Chordata</taxon>
        <taxon>Craniata</taxon>
        <taxon>Vertebrata</taxon>
        <taxon>Euteleostomi</taxon>
        <taxon>Actinopterygii</taxon>
        <taxon>Neopterygii</taxon>
        <taxon>Teleostei</taxon>
        <taxon>Neoteleostei</taxon>
        <taxon>Acanthomorphata</taxon>
        <taxon>Ovalentaria</taxon>
        <taxon>Atherinomorphae</taxon>
        <taxon>Cyprinodontiformes</taxon>
        <taxon>Nothobranchiidae</taxon>
        <taxon>Nothobranchius</taxon>
    </lineage>
</organism>
<reference evidence="4" key="2">
    <citation type="submission" date="2025-09" db="UniProtKB">
        <authorList>
            <consortium name="Ensembl"/>
        </authorList>
    </citation>
    <scope>IDENTIFICATION</scope>
</reference>
<dbReference type="GO" id="GO:0005802">
    <property type="term" value="C:trans-Golgi network"/>
    <property type="evidence" value="ECO:0007669"/>
    <property type="project" value="UniProtKB-UniRule"/>
</dbReference>
<dbReference type="InterPro" id="IPR011993">
    <property type="entry name" value="PH-like_dom_sf"/>
</dbReference>
<dbReference type="GO" id="GO:0001881">
    <property type="term" value="P:receptor recycling"/>
    <property type="evidence" value="ECO:0007669"/>
    <property type="project" value="UniProtKB-UniRule"/>
</dbReference>
<keyword evidence="1" id="KW-0967">Endosome</keyword>
<dbReference type="GO" id="GO:0055037">
    <property type="term" value="C:recycling endosome"/>
    <property type="evidence" value="ECO:0007669"/>
    <property type="project" value="UniProtKB-SubCell"/>
</dbReference>
<dbReference type="GeneTree" id="ENSGT00940000164923"/>
<keyword evidence="5" id="KW-1185">Reference proteome</keyword>